<name>A0A1Q9GXF6_9GAMM</name>
<organism evidence="1 2">
    <name type="scientific">Photobacterium proteolyticum</name>
    <dbReference type="NCBI Taxonomy" id="1903952"/>
    <lineage>
        <taxon>Bacteria</taxon>
        <taxon>Pseudomonadati</taxon>
        <taxon>Pseudomonadota</taxon>
        <taxon>Gammaproteobacteria</taxon>
        <taxon>Vibrionales</taxon>
        <taxon>Vibrionaceae</taxon>
        <taxon>Photobacterium</taxon>
    </lineage>
</organism>
<dbReference type="RefSeq" id="WP_075762460.1">
    <property type="nucleotide sequence ID" value="NZ_MJIL01000048.1"/>
</dbReference>
<reference evidence="1 2" key="1">
    <citation type="submission" date="2016-09" db="EMBL/GenBank/DDBJ databases">
        <title>Photobacterium proteolyticum sp. nov. a protease producing bacterium isolated from ocean sediments of Laizhou Bay.</title>
        <authorList>
            <person name="Li Y."/>
        </authorList>
    </citation>
    <scope>NUCLEOTIDE SEQUENCE [LARGE SCALE GENOMIC DNA]</scope>
    <source>
        <strain evidence="1 2">13-12</strain>
    </source>
</reference>
<dbReference type="EMBL" id="MJIL01000048">
    <property type="protein sequence ID" value="OLQ79841.1"/>
    <property type="molecule type" value="Genomic_DNA"/>
</dbReference>
<sequence length="175" mass="19970">MLEQLLNWHLVKHPQYTFDNSANPASIHQLRLLSAKLLMPIEHHLGTIKITYGFTSHALLRFILNNSPRDIAPDIDQHASLETNSRGNRICKRDGAACDFLVSGYENRMDEVAKFIVQHLTFDRLYFYGKNKPLHISIGPENTQYVLIRRTRSDGLRVNKKSAKGLAAVSLFDDL</sequence>
<proteinExistence type="predicted"/>
<evidence type="ECO:0000313" key="1">
    <source>
        <dbReference type="EMBL" id="OLQ79841.1"/>
    </source>
</evidence>
<gene>
    <name evidence="1" type="ORF">BIT28_00900</name>
</gene>
<protein>
    <recommendedName>
        <fullName evidence="3">Peptidase M15A C-terminal domain-containing protein</fullName>
    </recommendedName>
</protein>
<accession>A0A1Q9GXF6</accession>
<dbReference type="InterPro" id="IPR009045">
    <property type="entry name" value="Zn_M74/Hedgehog-like"/>
</dbReference>
<dbReference type="OrthoDB" id="450621at2"/>
<dbReference type="Proteomes" id="UP000186905">
    <property type="component" value="Unassembled WGS sequence"/>
</dbReference>
<evidence type="ECO:0000313" key="2">
    <source>
        <dbReference type="Proteomes" id="UP000186905"/>
    </source>
</evidence>
<keyword evidence="2" id="KW-1185">Reference proteome</keyword>
<comment type="caution">
    <text evidence="1">The sequence shown here is derived from an EMBL/GenBank/DDBJ whole genome shotgun (WGS) entry which is preliminary data.</text>
</comment>
<evidence type="ECO:0008006" key="3">
    <source>
        <dbReference type="Google" id="ProtNLM"/>
    </source>
</evidence>
<dbReference type="AlphaFoldDB" id="A0A1Q9GXF6"/>
<dbReference type="STRING" id="1903952.BIT28_00900"/>
<dbReference type="SUPFAM" id="SSF55166">
    <property type="entry name" value="Hedgehog/DD-peptidase"/>
    <property type="match status" value="1"/>
</dbReference>